<comment type="caution">
    <text evidence="2">The sequence shown here is derived from an EMBL/GenBank/DDBJ whole genome shotgun (WGS) entry which is preliminary data.</text>
</comment>
<accession>A0A4Y3RW50</accession>
<gene>
    <name evidence="2" type="ORF">SGA01_57750</name>
</gene>
<dbReference type="Proteomes" id="UP000315226">
    <property type="component" value="Unassembled WGS sequence"/>
</dbReference>
<protein>
    <submittedName>
        <fullName evidence="2">Uncharacterized protein</fullName>
    </submittedName>
</protein>
<reference evidence="2 3" key="1">
    <citation type="submission" date="2019-06" db="EMBL/GenBank/DDBJ databases">
        <title>Whole genome shotgun sequence of Streptomyces gardneri NBRC 12865.</title>
        <authorList>
            <person name="Hosoyama A."/>
            <person name="Uohara A."/>
            <person name="Ohji S."/>
            <person name="Ichikawa N."/>
        </authorList>
    </citation>
    <scope>NUCLEOTIDE SEQUENCE [LARGE SCALE GENOMIC DNA]</scope>
    <source>
        <strain evidence="2 3">NBRC 12865</strain>
    </source>
</reference>
<evidence type="ECO:0000313" key="2">
    <source>
        <dbReference type="EMBL" id="GEB60170.1"/>
    </source>
</evidence>
<keyword evidence="3" id="KW-1185">Reference proteome</keyword>
<feature type="compositionally biased region" description="Low complexity" evidence="1">
    <location>
        <begin position="24"/>
        <end position="36"/>
    </location>
</feature>
<organism evidence="2 3">
    <name type="scientific">Streptomyces gardneri</name>
    <dbReference type="NCBI Taxonomy" id="66892"/>
    <lineage>
        <taxon>Bacteria</taxon>
        <taxon>Bacillati</taxon>
        <taxon>Actinomycetota</taxon>
        <taxon>Actinomycetes</taxon>
        <taxon>Kitasatosporales</taxon>
        <taxon>Streptomycetaceae</taxon>
        <taxon>Streptomyces</taxon>
    </lineage>
</organism>
<proteinExistence type="predicted"/>
<name>A0A4Y3RW50_9ACTN</name>
<sequence>MAGRGFSLTRGVAAAAGRSHAQDPAVSAAPVRAVRSSVRREEEEAAEGLSDM</sequence>
<dbReference type="EMBL" id="BJMN01000040">
    <property type="protein sequence ID" value="GEB60170.1"/>
    <property type="molecule type" value="Genomic_DNA"/>
</dbReference>
<evidence type="ECO:0000256" key="1">
    <source>
        <dbReference type="SAM" id="MobiDB-lite"/>
    </source>
</evidence>
<feature type="region of interest" description="Disordered" evidence="1">
    <location>
        <begin position="1"/>
        <end position="52"/>
    </location>
</feature>
<dbReference type="AlphaFoldDB" id="A0A4Y3RW50"/>
<evidence type="ECO:0000313" key="3">
    <source>
        <dbReference type="Proteomes" id="UP000315226"/>
    </source>
</evidence>